<dbReference type="InterPro" id="IPR008630">
    <property type="entry name" value="Glyco_trans_34"/>
</dbReference>
<keyword evidence="6" id="KW-1185">Reference proteome</keyword>
<evidence type="ECO:0008006" key="7">
    <source>
        <dbReference type="Google" id="ProtNLM"/>
    </source>
</evidence>
<dbReference type="Proteomes" id="UP000265515">
    <property type="component" value="Unassembled WGS sequence"/>
</dbReference>
<keyword evidence="4" id="KW-0808">Transferase</keyword>
<accession>A0A388L3Z8</accession>
<dbReference type="AlphaFoldDB" id="A0A388L3Z8"/>
<reference evidence="5 6" key="1">
    <citation type="journal article" date="2018" name="Cell">
        <title>The Chara Genome: Secondary Complexity and Implications for Plant Terrestrialization.</title>
        <authorList>
            <person name="Nishiyama T."/>
            <person name="Sakayama H."/>
            <person name="Vries J.D."/>
            <person name="Buschmann H."/>
            <person name="Saint-Marcoux D."/>
            <person name="Ullrich K.K."/>
            <person name="Haas F.B."/>
            <person name="Vanderstraeten L."/>
            <person name="Becker D."/>
            <person name="Lang D."/>
            <person name="Vosolsobe S."/>
            <person name="Rombauts S."/>
            <person name="Wilhelmsson P.K.I."/>
            <person name="Janitza P."/>
            <person name="Kern R."/>
            <person name="Heyl A."/>
            <person name="Rumpler F."/>
            <person name="Villalobos L.I.A.C."/>
            <person name="Clay J.M."/>
            <person name="Skokan R."/>
            <person name="Toyoda A."/>
            <person name="Suzuki Y."/>
            <person name="Kagoshima H."/>
            <person name="Schijlen E."/>
            <person name="Tajeshwar N."/>
            <person name="Catarino B."/>
            <person name="Hetherington A.J."/>
            <person name="Saltykova A."/>
            <person name="Bonnot C."/>
            <person name="Breuninger H."/>
            <person name="Symeonidi A."/>
            <person name="Radhakrishnan G.V."/>
            <person name="Van Nieuwerburgh F."/>
            <person name="Deforce D."/>
            <person name="Chang C."/>
            <person name="Karol K.G."/>
            <person name="Hedrich R."/>
            <person name="Ulvskov P."/>
            <person name="Glockner G."/>
            <person name="Delwiche C.F."/>
            <person name="Petrasek J."/>
            <person name="Van de Peer Y."/>
            <person name="Friml J."/>
            <person name="Beilby M."/>
            <person name="Dolan L."/>
            <person name="Kohara Y."/>
            <person name="Sugano S."/>
            <person name="Fujiyama A."/>
            <person name="Delaux P.-M."/>
            <person name="Quint M."/>
            <person name="TheiBen G."/>
            <person name="Hagemann M."/>
            <person name="Harholt J."/>
            <person name="Dunand C."/>
            <person name="Zachgo S."/>
            <person name="Langdale J."/>
            <person name="Maumus F."/>
            <person name="Straeten D.V.D."/>
            <person name="Gould S.B."/>
            <person name="Rensing S.A."/>
        </authorList>
    </citation>
    <scope>NUCLEOTIDE SEQUENCE [LARGE SCALE GENOMIC DNA]</scope>
    <source>
        <strain evidence="5 6">S276</strain>
    </source>
</reference>
<dbReference type="Gene3D" id="3.90.550.10">
    <property type="entry name" value="Spore Coat Polysaccharide Biosynthesis Protein SpsA, Chain A"/>
    <property type="match status" value="1"/>
</dbReference>
<evidence type="ECO:0000256" key="3">
    <source>
        <dbReference type="ARBA" id="ARBA00022676"/>
    </source>
</evidence>
<comment type="similarity">
    <text evidence="2">Belongs to the glycosyltransferase 34 family.</text>
</comment>
<keyword evidence="3" id="KW-0328">Glycosyltransferase</keyword>
<evidence type="ECO:0000313" key="6">
    <source>
        <dbReference type="Proteomes" id="UP000265515"/>
    </source>
</evidence>
<dbReference type="SUPFAM" id="SSF53448">
    <property type="entry name" value="Nucleotide-diphospho-sugar transferases"/>
    <property type="match status" value="1"/>
</dbReference>
<protein>
    <recommendedName>
        <fullName evidence="7">Glycosyltransferase family 34 protein</fullName>
    </recommendedName>
</protein>
<dbReference type="GO" id="GO:0000139">
    <property type="term" value="C:Golgi membrane"/>
    <property type="evidence" value="ECO:0007669"/>
    <property type="project" value="UniProtKB-SubCell"/>
</dbReference>
<comment type="subcellular location">
    <subcellularLocation>
        <location evidence="1">Golgi apparatus membrane</location>
        <topology evidence="1">Single-pass type II membrane protein</topology>
    </subcellularLocation>
</comment>
<dbReference type="PANTHER" id="PTHR31311:SF44">
    <property type="entry name" value="GLYCOSYLTRANSFERASE 2-RELATED"/>
    <property type="match status" value="1"/>
</dbReference>
<name>A0A388L3Z8_CHABU</name>
<dbReference type="EMBL" id="BFEA01000258">
    <property type="protein sequence ID" value="GBG77034.1"/>
    <property type="molecule type" value="Genomic_DNA"/>
</dbReference>
<dbReference type="Gramene" id="GBG77034">
    <property type="protein sequence ID" value="GBG77034"/>
    <property type="gene ID" value="CBR_g23360"/>
</dbReference>
<dbReference type="InterPro" id="IPR029044">
    <property type="entry name" value="Nucleotide-diphossugar_trans"/>
</dbReference>
<dbReference type="GO" id="GO:0016757">
    <property type="term" value="F:glycosyltransferase activity"/>
    <property type="evidence" value="ECO:0007669"/>
    <property type="project" value="UniProtKB-KW"/>
</dbReference>
<dbReference type="OrthoDB" id="205108at2759"/>
<evidence type="ECO:0000313" key="5">
    <source>
        <dbReference type="EMBL" id="GBG77034.1"/>
    </source>
</evidence>
<evidence type="ECO:0000256" key="2">
    <source>
        <dbReference type="ARBA" id="ARBA00005664"/>
    </source>
</evidence>
<evidence type="ECO:0000256" key="1">
    <source>
        <dbReference type="ARBA" id="ARBA00004323"/>
    </source>
</evidence>
<dbReference type="PANTHER" id="PTHR31311">
    <property type="entry name" value="XYLOGLUCAN 6-XYLOSYLTRANSFERASE 5-RELATED-RELATED"/>
    <property type="match status" value="1"/>
</dbReference>
<dbReference type="Pfam" id="PF05637">
    <property type="entry name" value="Glyco_transf_34"/>
    <property type="match status" value="1"/>
</dbReference>
<proteinExistence type="inferred from homology"/>
<evidence type="ECO:0000256" key="4">
    <source>
        <dbReference type="ARBA" id="ARBA00022679"/>
    </source>
</evidence>
<dbReference type="OMA" id="GHERWPL"/>
<organism evidence="5 6">
    <name type="scientific">Chara braunii</name>
    <name type="common">Braun's stonewort</name>
    <dbReference type="NCBI Taxonomy" id="69332"/>
    <lineage>
        <taxon>Eukaryota</taxon>
        <taxon>Viridiplantae</taxon>
        <taxon>Streptophyta</taxon>
        <taxon>Charophyceae</taxon>
        <taxon>Charales</taxon>
        <taxon>Characeae</taxon>
        <taxon>Chara</taxon>
    </lineage>
</organism>
<gene>
    <name evidence="5" type="ORF">CBR_g23360</name>
</gene>
<dbReference type="STRING" id="69332.A0A388L3Z8"/>
<comment type="caution">
    <text evidence="5">The sequence shown here is derived from an EMBL/GenBank/DDBJ whole genome shotgun (WGS) entry which is preliminary data.</text>
</comment>
<sequence>MSGASLSEAFGLRPEVQPSLWSGQRLAHRPVGYVERVLRGATRPLWPHQTPQVLLVSASQPRCSTPRGDNHIVKSLKNKADYARKHGFATWFSMEGFVDPPYHPPYHHRLRNKVMLLRHLLRTHSKHYDWLFWIDSDAIITDMSFRVPWDDYVLHGYSVVLWGSPSGLDSAPSYQPSLSTGVLLLRNDQYSREFLEAIVQLWGEGEGEKYRDDGGGNRTAGDSIEEEVTVTDRRMVAGMPSSYLLSDQSSAIYLLATQRERWLPRVFLEARYHINRYWREVSHDLERYYQKGAWVGDGLDPPFIVHFCGCALCWRRDSAQLDECQAQHERTFHFADDQIIKELGYRHRNLSTPEIVSLDCHRRRRDIAR</sequence>